<dbReference type="EMBL" id="AZIL01000826">
    <property type="protein sequence ID" value="EWM25926.1"/>
    <property type="molecule type" value="Genomic_DNA"/>
</dbReference>
<feature type="compositionally biased region" description="Basic and acidic residues" evidence="5">
    <location>
        <begin position="562"/>
        <end position="574"/>
    </location>
</feature>
<feature type="region of interest" description="Disordered" evidence="5">
    <location>
        <begin position="442"/>
        <end position="518"/>
    </location>
</feature>
<protein>
    <recommendedName>
        <fullName evidence="1">non-specific serine/threonine protein kinase</fullName>
        <ecNumber evidence="1">2.7.11.1</ecNumber>
    </recommendedName>
</protein>
<gene>
    <name evidence="7" type="ORF">Naga_100134g5</name>
</gene>
<feature type="binding site" evidence="4">
    <location>
        <position position="48"/>
    </location>
    <ligand>
        <name>ATP</name>
        <dbReference type="ChEBI" id="CHEBI:30616"/>
    </ligand>
</feature>
<dbReference type="FunFam" id="1.10.510.10:FF:000421">
    <property type="entry name" value="Serine/threonine-protein kinase PAK 6"/>
    <property type="match status" value="1"/>
</dbReference>
<dbReference type="AlphaFoldDB" id="W7TZ70"/>
<feature type="compositionally biased region" description="Polar residues" evidence="5">
    <location>
        <begin position="575"/>
        <end position="593"/>
    </location>
</feature>
<proteinExistence type="predicted"/>
<dbReference type="PROSITE" id="PS50011">
    <property type="entry name" value="PROTEIN_KINASE_DOM"/>
    <property type="match status" value="1"/>
</dbReference>
<name>W7TZ70_9STRA</name>
<keyword evidence="7" id="KW-0808">Transferase</keyword>
<dbReference type="Proteomes" id="UP000019335">
    <property type="component" value="Chromosome 10"/>
</dbReference>
<feature type="region of interest" description="Disordered" evidence="5">
    <location>
        <begin position="318"/>
        <end position="409"/>
    </location>
</feature>
<dbReference type="GO" id="GO:0004674">
    <property type="term" value="F:protein serine/threonine kinase activity"/>
    <property type="evidence" value="ECO:0007669"/>
    <property type="project" value="UniProtKB-EC"/>
</dbReference>
<dbReference type="SUPFAM" id="SSF56112">
    <property type="entry name" value="Protein kinase-like (PK-like)"/>
    <property type="match status" value="1"/>
</dbReference>
<dbReference type="OrthoDB" id="8693905at2759"/>
<evidence type="ECO:0000313" key="8">
    <source>
        <dbReference type="Proteomes" id="UP000019335"/>
    </source>
</evidence>
<evidence type="ECO:0000259" key="6">
    <source>
        <dbReference type="PROSITE" id="PS50011"/>
    </source>
</evidence>
<evidence type="ECO:0000313" key="7">
    <source>
        <dbReference type="EMBL" id="EWM25926.1"/>
    </source>
</evidence>
<keyword evidence="3 4" id="KW-0067">ATP-binding</keyword>
<reference evidence="7 8" key="1">
    <citation type="journal article" date="2014" name="Mol. Plant">
        <title>Chromosome Scale Genome Assembly and Transcriptome Profiling of Nannochloropsis gaditana in Nitrogen Depletion.</title>
        <authorList>
            <person name="Corteggiani Carpinelli E."/>
            <person name="Telatin A."/>
            <person name="Vitulo N."/>
            <person name="Forcato C."/>
            <person name="D'Angelo M."/>
            <person name="Schiavon R."/>
            <person name="Vezzi A."/>
            <person name="Giacometti G.M."/>
            <person name="Morosinotto T."/>
            <person name="Valle G."/>
        </authorList>
    </citation>
    <scope>NUCLEOTIDE SEQUENCE [LARGE SCALE GENOMIC DNA]</scope>
    <source>
        <strain evidence="7 8">B-31</strain>
    </source>
</reference>
<dbReference type="Pfam" id="PF00069">
    <property type="entry name" value="Pkinase"/>
    <property type="match status" value="1"/>
</dbReference>
<organism evidence="7 8">
    <name type="scientific">Nannochloropsis gaditana</name>
    <dbReference type="NCBI Taxonomy" id="72520"/>
    <lineage>
        <taxon>Eukaryota</taxon>
        <taxon>Sar</taxon>
        <taxon>Stramenopiles</taxon>
        <taxon>Ochrophyta</taxon>
        <taxon>Eustigmatophyceae</taxon>
        <taxon>Eustigmatales</taxon>
        <taxon>Monodopsidaceae</taxon>
        <taxon>Nannochloropsis</taxon>
    </lineage>
</organism>
<dbReference type="PROSITE" id="PS00107">
    <property type="entry name" value="PROTEIN_KINASE_ATP"/>
    <property type="match status" value="1"/>
</dbReference>
<evidence type="ECO:0000256" key="2">
    <source>
        <dbReference type="ARBA" id="ARBA00022741"/>
    </source>
</evidence>
<accession>W7TZ70</accession>
<keyword evidence="7" id="KW-0418">Kinase</keyword>
<evidence type="ECO:0000256" key="1">
    <source>
        <dbReference type="ARBA" id="ARBA00012513"/>
    </source>
</evidence>
<dbReference type="EC" id="2.7.11.1" evidence="1"/>
<evidence type="ECO:0000256" key="5">
    <source>
        <dbReference type="SAM" id="MobiDB-lite"/>
    </source>
</evidence>
<keyword evidence="8" id="KW-1185">Reference proteome</keyword>
<keyword evidence="2 4" id="KW-0547">Nucleotide-binding</keyword>
<feature type="domain" description="Protein kinase" evidence="6">
    <location>
        <begin position="17"/>
        <end position="275"/>
    </location>
</feature>
<evidence type="ECO:0000256" key="4">
    <source>
        <dbReference type="PROSITE-ProRule" id="PRU10141"/>
    </source>
</evidence>
<evidence type="ECO:0000256" key="3">
    <source>
        <dbReference type="ARBA" id="ARBA00022840"/>
    </source>
</evidence>
<dbReference type="InterPro" id="IPR000719">
    <property type="entry name" value="Prot_kinase_dom"/>
</dbReference>
<dbReference type="InterPro" id="IPR011009">
    <property type="entry name" value="Kinase-like_dom_sf"/>
</dbReference>
<comment type="caution">
    <text evidence="7">The sequence shown here is derived from an EMBL/GenBank/DDBJ whole genome shotgun (WGS) entry which is preliminary data.</text>
</comment>
<dbReference type="PANTHER" id="PTHR48012:SF2">
    <property type="entry name" value="STERILE20-LIKE KINASE, ISOFORM B"/>
    <property type="match status" value="1"/>
</dbReference>
<dbReference type="GO" id="GO:0005524">
    <property type="term" value="F:ATP binding"/>
    <property type="evidence" value="ECO:0007669"/>
    <property type="project" value="UniProtKB-UniRule"/>
</dbReference>
<dbReference type="PANTHER" id="PTHR48012">
    <property type="entry name" value="STERILE20-LIKE KINASE, ISOFORM B-RELATED"/>
    <property type="match status" value="1"/>
</dbReference>
<feature type="compositionally biased region" description="Basic and acidic residues" evidence="5">
    <location>
        <begin position="541"/>
        <end position="555"/>
    </location>
</feature>
<sequence>MDEHNIIFSQQDPNEVYELVDLLGEGSYGAVYRAQYKADPSKPPVAVKIIPAEEDLSSLKREIAILNQCKSEYVVEFKDCFFVDAEIWIIMEFCMGGSVADMLDATQRTLSEPQIRSICACAALGLAYLHDNHNIHRDLKAGNILLSMNGKAKLADFGVSATLNHSMSKRKTVIGTPYWMAPEVIQEISYDGKADVWSLGITAIEMAEGMPPHFNVHPMRAIFLIPSKPPPQLAQRSTSGQSPWSQEFHDFLSVCLVKDPNQRANAAALLTHPFLKADVDFLRARPAQGLAPIADLVGSTLEILASYRRSSIAAAPTPLEEQFARTRPLEEDGEEENGGTGKEHGSRGTSGSVGRLRDGGAGENTLVRGPMMGRRFSHRQSSGSGSSHAGGRRMLEEGQPGIEGRNRDNCETLVARTKVDVEEKDVKDEDWEQLRLWDRRQHQGVVQEQEDQHGKARSSMDISCTGTVVRHRPSPGAAGLRRGKEAEGGEDATLMVASGAGSPRDMQGRGGHHAPEANSGLQSAMRYLQGLSLSRRSGRSATRERESASTSEEKGLTSGQERGSRATADQRKSTSETSFLRKSAVPNNGNSNYHDCKMRDVAEMTREELQAMIRALESQYDMDATALEEAYTYQKKYLEDALRRCR</sequence>
<dbReference type="Gene3D" id="1.10.510.10">
    <property type="entry name" value="Transferase(Phosphotransferase) domain 1"/>
    <property type="match status" value="1"/>
</dbReference>
<feature type="compositionally biased region" description="Low complexity" evidence="5">
    <location>
        <begin position="379"/>
        <end position="389"/>
    </location>
</feature>
<dbReference type="SMART" id="SM00220">
    <property type="entry name" value="S_TKc"/>
    <property type="match status" value="1"/>
</dbReference>
<dbReference type="GO" id="GO:0005737">
    <property type="term" value="C:cytoplasm"/>
    <property type="evidence" value="ECO:0007669"/>
    <property type="project" value="TreeGrafter"/>
</dbReference>
<feature type="region of interest" description="Disordered" evidence="5">
    <location>
        <begin position="533"/>
        <end position="595"/>
    </location>
</feature>
<dbReference type="InterPro" id="IPR017441">
    <property type="entry name" value="Protein_kinase_ATP_BS"/>
</dbReference>
<dbReference type="InterPro" id="IPR050629">
    <property type="entry name" value="STE20/SPS1-PAK"/>
</dbReference>